<dbReference type="SMART" id="SM00387">
    <property type="entry name" value="HATPase_c"/>
    <property type="match status" value="1"/>
</dbReference>
<keyword evidence="9 16" id="KW-0418">Kinase</keyword>
<evidence type="ECO:0000256" key="6">
    <source>
        <dbReference type="ARBA" id="ARBA00022679"/>
    </source>
</evidence>
<evidence type="ECO:0000256" key="9">
    <source>
        <dbReference type="ARBA" id="ARBA00022777"/>
    </source>
</evidence>
<evidence type="ECO:0000313" key="17">
    <source>
        <dbReference type="Proteomes" id="UP001597221"/>
    </source>
</evidence>
<dbReference type="SMART" id="SM00388">
    <property type="entry name" value="HisKA"/>
    <property type="match status" value="1"/>
</dbReference>
<dbReference type="InterPro" id="IPR004358">
    <property type="entry name" value="Sig_transdc_His_kin-like_C"/>
</dbReference>
<dbReference type="InterPro" id="IPR003594">
    <property type="entry name" value="HATPase_dom"/>
</dbReference>
<evidence type="ECO:0000256" key="1">
    <source>
        <dbReference type="ARBA" id="ARBA00000085"/>
    </source>
</evidence>
<evidence type="ECO:0000256" key="12">
    <source>
        <dbReference type="ARBA" id="ARBA00023012"/>
    </source>
</evidence>
<dbReference type="PANTHER" id="PTHR45528">
    <property type="entry name" value="SENSOR HISTIDINE KINASE CPXA"/>
    <property type="match status" value="1"/>
</dbReference>
<evidence type="ECO:0000256" key="3">
    <source>
        <dbReference type="ARBA" id="ARBA00012438"/>
    </source>
</evidence>
<dbReference type="Pfam" id="PF02518">
    <property type="entry name" value="HATPase_c"/>
    <property type="match status" value="1"/>
</dbReference>
<evidence type="ECO:0000256" key="4">
    <source>
        <dbReference type="ARBA" id="ARBA00022475"/>
    </source>
</evidence>
<feature type="domain" description="Histidine kinase" evidence="15">
    <location>
        <begin position="237"/>
        <end position="445"/>
    </location>
</feature>
<dbReference type="RefSeq" id="WP_251513684.1">
    <property type="nucleotide sequence ID" value="NZ_JAMBON010000012.1"/>
</dbReference>
<evidence type="ECO:0000313" key="16">
    <source>
        <dbReference type="EMBL" id="MFD1606695.1"/>
    </source>
</evidence>
<sequence length="453" mass="51875">MKLRSQLTLAFTGLLLVVLTVTGYLIYSLILEILVQDERRQLEETGELLVSFLTEQYGTSRDIQDFNQFLNEQELQLILYDRHQDKVLFSTMSNAVVAGFIKENNFANPKETMWQLGSDRFVTSRILFSPDILGIELVLLTPMTDLHAVQQNFFSRLFLIFLIGALLAIWLSYYLTNKLVTPLTLLQHQLKKIEKRQFDDMERIKATGEIKEVEQSVYEMAKELQRYMKSQQVFFQNASHELKTPLMSIQGYAEGIKDGIFEGEDRDKGLETMVEEVKRLKVIINEMILLAKLDTEKAYEPVKLSGNVMIDSVIDRVIPLLNESNITLEKKVEDNITLYADEEKLLRALSNIVLNGIRHAESQIFVHAYTEAKKTIITIEDDGEGVDEELIPHIFHRFIKGKSGETGLGLAIARAIIEQSNGKISVDRSARLGGARFTITFYENKNKKLKEKL</sequence>
<proteinExistence type="predicted"/>
<evidence type="ECO:0000256" key="2">
    <source>
        <dbReference type="ARBA" id="ARBA00004651"/>
    </source>
</evidence>
<keyword evidence="8" id="KW-0547">Nucleotide-binding</keyword>
<evidence type="ECO:0000256" key="10">
    <source>
        <dbReference type="ARBA" id="ARBA00022840"/>
    </source>
</evidence>
<dbReference type="InterPro" id="IPR003661">
    <property type="entry name" value="HisK_dim/P_dom"/>
</dbReference>
<dbReference type="Gene3D" id="6.10.340.10">
    <property type="match status" value="1"/>
</dbReference>
<evidence type="ECO:0000256" key="14">
    <source>
        <dbReference type="SAM" id="Phobius"/>
    </source>
</evidence>
<comment type="subcellular location">
    <subcellularLocation>
        <location evidence="2">Cell membrane</location>
        <topology evidence="2">Multi-pass membrane protein</topology>
    </subcellularLocation>
</comment>
<dbReference type="Gene3D" id="1.10.287.130">
    <property type="match status" value="1"/>
</dbReference>
<keyword evidence="6" id="KW-0808">Transferase</keyword>
<dbReference type="EMBL" id="JBHUDE010000011">
    <property type="protein sequence ID" value="MFD1606695.1"/>
    <property type="molecule type" value="Genomic_DNA"/>
</dbReference>
<keyword evidence="10" id="KW-0067">ATP-binding</keyword>
<evidence type="ECO:0000256" key="5">
    <source>
        <dbReference type="ARBA" id="ARBA00022553"/>
    </source>
</evidence>
<dbReference type="EC" id="2.7.13.3" evidence="3"/>
<gene>
    <name evidence="16" type="ORF">ACFSBH_03330</name>
</gene>
<dbReference type="InterPro" id="IPR036097">
    <property type="entry name" value="HisK_dim/P_sf"/>
</dbReference>
<organism evidence="16 17">
    <name type="scientific">Oceanobacillus luteolus</name>
    <dbReference type="NCBI Taxonomy" id="1274358"/>
    <lineage>
        <taxon>Bacteria</taxon>
        <taxon>Bacillati</taxon>
        <taxon>Bacillota</taxon>
        <taxon>Bacilli</taxon>
        <taxon>Bacillales</taxon>
        <taxon>Bacillaceae</taxon>
        <taxon>Oceanobacillus</taxon>
    </lineage>
</organism>
<dbReference type="Gene3D" id="3.30.565.10">
    <property type="entry name" value="Histidine kinase-like ATPase, C-terminal domain"/>
    <property type="match status" value="1"/>
</dbReference>
<dbReference type="CDD" id="cd00082">
    <property type="entry name" value="HisKA"/>
    <property type="match status" value="1"/>
</dbReference>
<comment type="catalytic activity">
    <reaction evidence="1">
        <text>ATP + protein L-histidine = ADP + protein N-phospho-L-histidine.</text>
        <dbReference type="EC" id="2.7.13.3"/>
    </reaction>
</comment>
<dbReference type="CDD" id="cd00075">
    <property type="entry name" value="HATPase"/>
    <property type="match status" value="1"/>
</dbReference>
<dbReference type="Pfam" id="PF00512">
    <property type="entry name" value="HisKA"/>
    <property type="match status" value="1"/>
</dbReference>
<evidence type="ECO:0000256" key="11">
    <source>
        <dbReference type="ARBA" id="ARBA00022989"/>
    </source>
</evidence>
<name>A0ABW4HPV6_9BACI</name>
<dbReference type="Proteomes" id="UP001597221">
    <property type="component" value="Unassembled WGS sequence"/>
</dbReference>
<accession>A0ABW4HPV6</accession>
<dbReference type="PANTHER" id="PTHR45528:SF1">
    <property type="entry name" value="SENSOR HISTIDINE KINASE CPXA"/>
    <property type="match status" value="1"/>
</dbReference>
<dbReference type="SUPFAM" id="SSF55874">
    <property type="entry name" value="ATPase domain of HSP90 chaperone/DNA topoisomerase II/histidine kinase"/>
    <property type="match status" value="1"/>
</dbReference>
<keyword evidence="7 14" id="KW-0812">Transmembrane</keyword>
<keyword evidence="4" id="KW-1003">Cell membrane</keyword>
<reference evidence="17" key="1">
    <citation type="journal article" date="2019" name="Int. J. Syst. Evol. Microbiol.">
        <title>The Global Catalogue of Microorganisms (GCM) 10K type strain sequencing project: providing services to taxonomists for standard genome sequencing and annotation.</title>
        <authorList>
            <consortium name="The Broad Institute Genomics Platform"/>
            <consortium name="The Broad Institute Genome Sequencing Center for Infectious Disease"/>
            <person name="Wu L."/>
            <person name="Ma J."/>
        </authorList>
    </citation>
    <scope>NUCLEOTIDE SEQUENCE [LARGE SCALE GENOMIC DNA]</scope>
    <source>
        <strain evidence="17">CGMCC 1.12376</strain>
    </source>
</reference>
<feature type="transmembrane region" description="Helical" evidence="14">
    <location>
        <begin position="7"/>
        <end position="30"/>
    </location>
</feature>
<dbReference type="InterPro" id="IPR005467">
    <property type="entry name" value="His_kinase_dom"/>
</dbReference>
<keyword evidence="11 14" id="KW-1133">Transmembrane helix</keyword>
<keyword evidence="13 14" id="KW-0472">Membrane</keyword>
<dbReference type="InterPro" id="IPR036890">
    <property type="entry name" value="HATPase_C_sf"/>
</dbReference>
<comment type="caution">
    <text evidence="16">The sequence shown here is derived from an EMBL/GenBank/DDBJ whole genome shotgun (WGS) entry which is preliminary data.</text>
</comment>
<dbReference type="GO" id="GO:0016301">
    <property type="term" value="F:kinase activity"/>
    <property type="evidence" value="ECO:0007669"/>
    <property type="project" value="UniProtKB-KW"/>
</dbReference>
<evidence type="ECO:0000256" key="13">
    <source>
        <dbReference type="ARBA" id="ARBA00023136"/>
    </source>
</evidence>
<evidence type="ECO:0000259" key="15">
    <source>
        <dbReference type="PROSITE" id="PS50109"/>
    </source>
</evidence>
<feature type="transmembrane region" description="Helical" evidence="14">
    <location>
        <begin position="153"/>
        <end position="175"/>
    </location>
</feature>
<dbReference type="PRINTS" id="PR00344">
    <property type="entry name" value="BCTRLSENSOR"/>
</dbReference>
<keyword evidence="5" id="KW-0597">Phosphoprotein</keyword>
<keyword evidence="17" id="KW-1185">Reference proteome</keyword>
<evidence type="ECO:0000256" key="7">
    <source>
        <dbReference type="ARBA" id="ARBA00022692"/>
    </source>
</evidence>
<dbReference type="SUPFAM" id="SSF47384">
    <property type="entry name" value="Homodimeric domain of signal transducing histidine kinase"/>
    <property type="match status" value="1"/>
</dbReference>
<protein>
    <recommendedName>
        <fullName evidence="3">histidine kinase</fullName>
        <ecNumber evidence="3">2.7.13.3</ecNumber>
    </recommendedName>
</protein>
<dbReference type="PROSITE" id="PS50109">
    <property type="entry name" value="HIS_KIN"/>
    <property type="match status" value="1"/>
</dbReference>
<evidence type="ECO:0000256" key="8">
    <source>
        <dbReference type="ARBA" id="ARBA00022741"/>
    </source>
</evidence>
<keyword evidence="12" id="KW-0902">Two-component regulatory system</keyword>
<dbReference type="InterPro" id="IPR050398">
    <property type="entry name" value="HssS/ArlS-like"/>
</dbReference>